<dbReference type="Pfam" id="PF13560">
    <property type="entry name" value="HTH_31"/>
    <property type="match status" value="1"/>
</dbReference>
<feature type="compositionally biased region" description="Low complexity" evidence="1">
    <location>
        <begin position="190"/>
        <end position="208"/>
    </location>
</feature>
<keyword evidence="2" id="KW-0472">Membrane</keyword>
<sequence>MARRATDPAGELADRIRELIDRSGLSLDAVAARTGLSRADWAAYVRGVRRPPREATAALAEAVGTHRAPLLELWDRAELRARSEGAVPEPYPEYPEERPTVRLPAVDAEPAGGPGERQVPETTGAFAGATAPLPRHVDRQRRPGHARTLTLVSTAVGVALVVLAVVLLTGLGGGGDGPAAAGQPSATGDASAPGRTTAPPPAASAHPTPLEPAPPTAAPSTPFAPPSTPSSPPASTAASPPPGVLCAPGTCAGADPEAMGCASGRARTLATRAVGSAFVEVRYSDVCGAAWGRVTGSASGGTLLVTPGGTPVPAEAGAGAGAYTAMVAAPVPHGLRACLTLPAGTEGCATAR</sequence>
<name>A0ABP7GKF2_9ACTN</name>
<dbReference type="Gene3D" id="1.10.260.40">
    <property type="entry name" value="lambda repressor-like DNA-binding domains"/>
    <property type="match status" value="1"/>
</dbReference>
<feature type="domain" description="HTH cro/C1-type" evidence="3">
    <location>
        <begin position="15"/>
        <end position="70"/>
    </location>
</feature>
<evidence type="ECO:0000313" key="5">
    <source>
        <dbReference type="Proteomes" id="UP001499884"/>
    </source>
</evidence>
<dbReference type="InterPro" id="IPR001387">
    <property type="entry name" value="Cro/C1-type_HTH"/>
</dbReference>
<comment type="caution">
    <text evidence="4">The sequence shown here is derived from an EMBL/GenBank/DDBJ whole genome shotgun (WGS) entry which is preliminary data.</text>
</comment>
<organism evidence="4 5">
    <name type="scientific">Streptomyces tremellae</name>
    <dbReference type="NCBI Taxonomy" id="1124239"/>
    <lineage>
        <taxon>Bacteria</taxon>
        <taxon>Bacillati</taxon>
        <taxon>Actinomycetota</taxon>
        <taxon>Actinomycetes</taxon>
        <taxon>Kitasatosporales</taxon>
        <taxon>Streptomycetaceae</taxon>
        <taxon>Streptomyces</taxon>
    </lineage>
</organism>
<protein>
    <recommendedName>
        <fullName evidence="3">HTH cro/C1-type domain-containing protein</fullName>
    </recommendedName>
</protein>
<keyword evidence="5" id="KW-1185">Reference proteome</keyword>
<dbReference type="SUPFAM" id="SSF47413">
    <property type="entry name" value="lambda repressor-like DNA-binding domains"/>
    <property type="match status" value="1"/>
</dbReference>
<evidence type="ECO:0000313" key="4">
    <source>
        <dbReference type="EMBL" id="GAA3762985.1"/>
    </source>
</evidence>
<reference evidence="5" key="1">
    <citation type="journal article" date="2019" name="Int. J. Syst. Evol. Microbiol.">
        <title>The Global Catalogue of Microorganisms (GCM) 10K type strain sequencing project: providing services to taxonomists for standard genome sequencing and annotation.</title>
        <authorList>
            <consortium name="The Broad Institute Genomics Platform"/>
            <consortium name="The Broad Institute Genome Sequencing Center for Infectious Disease"/>
            <person name="Wu L."/>
            <person name="Ma J."/>
        </authorList>
    </citation>
    <scope>NUCLEOTIDE SEQUENCE [LARGE SCALE GENOMIC DNA]</scope>
    <source>
        <strain evidence="5">JCM 30846</strain>
    </source>
</reference>
<feature type="compositionally biased region" description="Pro residues" evidence="1">
    <location>
        <begin position="209"/>
        <end position="232"/>
    </location>
</feature>
<feature type="region of interest" description="Disordered" evidence="1">
    <location>
        <begin position="176"/>
        <end position="241"/>
    </location>
</feature>
<dbReference type="SMART" id="SM00530">
    <property type="entry name" value="HTH_XRE"/>
    <property type="match status" value="1"/>
</dbReference>
<keyword evidence="2" id="KW-0812">Transmembrane</keyword>
<feature type="transmembrane region" description="Helical" evidence="2">
    <location>
        <begin position="149"/>
        <end position="171"/>
    </location>
</feature>
<dbReference type="InterPro" id="IPR010982">
    <property type="entry name" value="Lambda_DNA-bd_dom_sf"/>
</dbReference>
<proteinExistence type="predicted"/>
<dbReference type="CDD" id="cd00093">
    <property type="entry name" value="HTH_XRE"/>
    <property type="match status" value="1"/>
</dbReference>
<evidence type="ECO:0000256" key="2">
    <source>
        <dbReference type="SAM" id="Phobius"/>
    </source>
</evidence>
<keyword evidence="2" id="KW-1133">Transmembrane helix</keyword>
<dbReference type="Pfam" id="PF10901">
    <property type="entry name" value="DUF2690"/>
    <property type="match status" value="1"/>
</dbReference>
<dbReference type="RefSeq" id="WP_345655656.1">
    <property type="nucleotide sequence ID" value="NZ_BAABEP010000105.1"/>
</dbReference>
<feature type="region of interest" description="Disordered" evidence="1">
    <location>
        <begin position="85"/>
        <end position="142"/>
    </location>
</feature>
<evidence type="ECO:0000259" key="3">
    <source>
        <dbReference type="SMART" id="SM00530"/>
    </source>
</evidence>
<dbReference type="EMBL" id="BAABEP010000105">
    <property type="protein sequence ID" value="GAA3762985.1"/>
    <property type="molecule type" value="Genomic_DNA"/>
</dbReference>
<evidence type="ECO:0000256" key="1">
    <source>
        <dbReference type="SAM" id="MobiDB-lite"/>
    </source>
</evidence>
<dbReference type="InterPro" id="IPR021224">
    <property type="entry name" value="DUF2690"/>
</dbReference>
<accession>A0ABP7GKF2</accession>
<dbReference type="Proteomes" id="UP001499884">
    <property type="component" value="Unassembled WGS sequence"/>
</dbReference>
<gene>
    <name evidence="4" type="ORF">GCM10023082_65620</name>
</gene>